<feature type="non-terminal residue" evidence="1">
    <location>
        <position position="331"/>
    </location>
</feature>
<protein>
    <submittedName>
        <fullName evidence="1">Uncharacterized protein</fullName>
    </submittedName>
</protein>
<evidence type="ECO:0000313" key="1">
    <source>
        <dbReference type="EMBL" id="KAF5181653.1"/>
    </source>
</evidence>
<proteinExistence type="predicted"/>
<name>A0A7J6V9K5_THATH</name>
<gene>
    <name evidence="1" type="ORF">FRX31_028761</name>
</gene>
<evidence type="ECO:0000313" key="2">
    <source>
        <dbReference type="Proteomes" id="UP000554482"/>
    </source>
</evidence>
<dbReference type="EMBL" id="JABWDY010035923">
    <property type="protein sequence ID" value="KAF5181653.1"/>
    <property type="molecule type" value="Genomic_DNA"/>
</dbReference>
<organism evidence="1 2">
    <name type="scientific">Thalictrum thalictroides</name>
    <name type="common">Rue-anemone</name>
    <name type="synonym">Anemone thalictroides</name>
    <dbReference type="NCBI Taxonomy" id="46969"/>
    <lineage>
        <taxon>Eukaryota</taxon>
        <taxon>Viridiplantae</taxon>
        <taxon>Streptophyta</taxon>
        <taxon>Embryophyta</taxon>
        <taxon>Tracheophyta</taxon>
        <taxon>Spermatophyta</taxon>
        <taxon>Magnoliopsida</taxon>
        <taxon>Ranunculales</taxon>
        <taxon>Ranunculaceae</taxon>
        <taxon>Thalictroideae</taxon>
        <taxon>Thalictrum</taxon>
    </lineage>
</organism>
<comment type="caution">
    <text evidence="1">The sequence shown here is derived from an EMBL/GenBank/DDBJ whole genome shotgun (WGS) entry which is preliminary data.</text>
</comment>
<dbReference type="AlphaFoldDB" id="A0A7J6V9K5"/>
<keyword evidence="2" id="KW-1185">Reference proteome</keyword>
<dbReference type="Proteomes" id="UP000554482">
    <property type="component" value="Unassembled WGS sequence"/>
</dbReference>
<accession>A0A7J6V9K5</accession>
<sequence length="331" mass="38267">MYSMYSYVNNSLPKPKLSGQSFIDVYKRGEGAPVLSGLSDYCNPETIKFAEEVIKKLLDPKYGNIVNFYKPGRPNFEGRIILKYAATKLMVQNRIDVLILARVADGNIDLQKFQMQLAQKLGIHKNEDHNDDDDDGDCDNLDVALARQIHASLEKRNFLFVCERYLDRETLPRVGIPSDVRIGYFSKLVFVTKYMVDFELNVPLKDTNNAICWDLACAQVHEYTHSQWSTTSGEGNKPIRDTLFHFFDTNNIIQCIANFPWQYYLPGAKLLWFADIIFSVIEYCPNNLNVNTRLKLLDALLYDLNELGLVFDEKLIPGFYQRWFYFGIVEE</sequence>
<reference evidence="1 2" key="1">
    <citation type="submission" date="2020-06" db="EMBL/GenBank/DDBJ databases">
        <title>Transcriptomic and genomic resources for Thalictrum thalictroides and T. hernandezii: Facilitating candidate gene discovery in an emerging model plant lineage.</title>
        <authorList>
            <person name="Arias T."/>
            <person name="Riano-Pachon D.M."/>
            <person name="Di Stilio V.S."/>
        </authorList>
    </citation>
    <scope>NUCLEOTIDE SEQUENCE [LARGE SCALE GENOMIC DNA]</scope>
    <source>
        <strain evidence="2">cv. WT478/WT964</strain>
        <tissue evidence="1">Leaves</tissue>
    </source>
</reference>